<dbReference type="STRING" id="133385.A0A2T9YNJ3"/>
<dbReference type="CDD" id="cd02947">
    <property type="entry name" value="TRX_family"/>
    <property type="match status" value="1"/>
</dbReference>
<comment type="similarity">
    <text evidence="2">Belongs to the thioredoxin family.</text>
</comment>
<dbReference type="InterPro" id="IPR013766">
    <property type="entry name" value="Thioredoxin_domain"/>
</dbReference>
<keyword evidence="7" id="KW-1185">Reference proteome</keyword>
<protein>
    <recommendedName>
        <fullName evidence="2">Thioredoxin</fullName>
    </recommendedName>
</protein>
<feature type="active site" description="Nucleophile" evidence="3">
    <location>
        <position position="31"/>
    </location>
</feature>
<feature type="disulfide bond" description="Redox-active" evidence="4">
    <location>
        <begin position="31"/>
        <end position="34"/>
    </location>
</feature>
<dbReference type="GO" id="GO:0015035">
    <property type="term" value="F:protein-disulfide reductase activity"/>
    <property type="evidence" value="ECO:0007669"/>
    <property type="project" value="InterPro"/>
</dbReference>
<evidence type="ECO:0000313" key="7">
    <source>
        <dbReference type="Proteomes" id="UP000245383"/>
    </source>
</evidence>
<dbReference type="OrthoDB" id="2121326at2759"/>
<dbReference type="Gene3D" id="3.40.30.10">
    <property type="entry name" value="Glutaredoxin"/>
    <property type="match status" value="1"/>
</dbReference>
<dbReference type="FunFam" id="3.40.30.10:FF:000245">
    <property type="entry name" value="Thioredoxin"/>
    <property type="match status" value="1"/>
</dbReference>
<feature type="domain" description="Thioredoxin" evidence="5">
    <location>
        <begin position="1"/>
        <end position="104"/>
    </location>
</feature>
<keyword evidence="1 4" id="KW-1015">Disulfide bond</keyword>
<dbReference type="PRINTS" id="PR00421">
    <property type="entry name" value="THIOREDOXIN"/>
</dbReference>
<dbReference type="EMBL" id="MBFR01000109">
    <property type="protein sequence ID" value="PVU93902.1"/>
    <property type="molecule type" value="Genomic_DNA"/>
</dbReference>
<evidence type="ECO:0000256" key="1">
    <source>
        <dbReference type="ARBA" id="ARBA00023157"/>
    </source>
</evidence>
<reference evidence="6 7" key="1">
    <citation type="journal article" date="2018" name="MBio">
        <title>Comparative Genomics Reveals the Core Gene Toolbox for the Fungus-Insect Symbiosis.</title>
        <authorList>
            <person name="Wang Y."/>
            <person name="Stata M."/>
            <person name="Wang W."/>
            <person name="Stajich J.E."/>
            <person name="White M.M."/>
            <person name="Moncalvo J.M."/>
        </authorList>
    </citation>
    <scope>NUCLEOTIDE SEQUENCE [LARGE SCALE GENOMIC DNA]</scope>
    <source>
        <strain evidence="6 7">SWE-8-4</strain>
    </source>
</reference>
<accession>A0A2T9YNJ3</accession>
<dbReference type="PROSITE" id="PS51352">
    <property type="entry name" value="THIOREDOXIN_2"/>
    <property type="match status" value="1"/>
</dbReference>
<dbReference type="InterPro" id="IPR036249">
    <property type="entry name" value="Thioredoxin-like_sf"/>
</dbReference>
<comment type="caution">
    <text evidence="6">The sequence shown here is derived from an EMBL/GenBank/DDBJ whole genome shotgun (WGS) entry which is preliminary data.</text>
</comment>
<evidence type="ECO:0000259" key="5">
    <source>
        <dbReference type="PROSITE" id="PS51352"/>
    </source>
</evidence>
<keyword evidence="4" id="KW-0676">Redox-active center</keyword>
<dbReference type="Pfam" id="PF00085">
    <property type="entry name" value="Thioredoxin"/>
    <property type="match status" value="1"/>
</dbReference>
<evidence type="ECO:0000256" key="4">
    <source>
        <dbReference type="PIRSR" id="PIRSR000077-4"/>
    </source>
</evidence>
<feature type="site" description="Contributes to redox potential value" evidence="3">
    <location>
        <position position="33"/>
    </location>
</feature>
<dbReference type="NCBIfam" id="TIGR01068">
    <property type="entry name" value="thioredoxin"/>
    <property type="match status" value="1"/>
</dbReference>
<gene>
    <name evidence="6" type="ORF">BB561_002966</name>
</gene>
<dbReference type="PANTHER" id="PTHR46115">
    <property type="entry name" value="THIOREDOXIN-LIKE PROTEIN 1"/>
    <property type="match status" value="1"/>
</dbReference>
<dbReference type="PIRSF" id="PIRSF000077">
    <property type="entry name" value="Thioredoxin"/>
    <property type="match status" value="1"/>
</dbReference>
<name>A0A2T9YNJ3_9FUNG</name>
<feature type="active site" description="Nucleophile" evidence="3">
    <location>
        <position position="34"/>
    </location>
</feature>
<dbReference type="AlphaFoldDB" id="A0A2T9YNJ3"/>
<dbReference type="InterPro" id="IPR017937">
    <property type="entry name" value="Thioredoxin_CS"/>
</dbReference>
<evidence type="ECO:0000313" key="6">
    <source>
        <dbReference type="EMBL" id="PVU93902.1"/>
    </source>
</evidence>
<dbReference type="Proteomes" id="UP000245383">
    <property type="component" value="Unassembled WGS sequence"/>
</dbReference>
<proteinExistence type="inferred from homology"/>
<organism evidence="6 7">
    <name type="scientific">Smittium simulii</name>
    <dbReference type="NCBI Taxonomy" id="133385"/>
    <lineage>
        <taxon>Eukaryota</taxon>
        <taxon>Fungi</taxon>
        <taxon>Fungi incertae sedis</taxon>
        <taxon>Zoopagomycota</taxon>
        <taxon>Kickxellomycotina</taxon>
        <taxon>Harpellomycetes</taxon>
        <taxon>Harpellales</taxon>
        <taxon>Legeriomycetaceae</taxon>
        <taxon>Smittium</taxon>
    </lineage>
</organism>
<feature type="site" description="Deprotonates C-terminal active site Cys" evidence="3">
    <location>
        <position position="25"/>
    </location>
</feature>
<dbReference type="PROSITE" id="PS00194">
    <property type="entry name" value="THIOREDOXIN_1"/>
    <property type="match status" value="1"/>
</dbReference>
<dbReference type="InterPro" id="IPR005746">
    <property type="entry name" value="Thioredoxin"/>
</dbReference>
<feature type="site" description="Contributes to redox potential value" evidence="3">
    <location>
        <position position="32"/>
    </location>
</feature>
<sequence length="104" mass="11432">MPVIEVKSNSEFVAALSNQSLVVVDFYAVWCGPCKMLAPKLEEYSSEFPEVKFLKVDVDNLSEVAAEHGITAMPTVKFFKGGKQVDEVVGMNINAIHSKIAQLK</sequence>
<evidence type="ECO:0000256" key="3">
    <source>
        <dbReference type="PIRSR" id="PIRSR000077-1"/>
    </source>
</evidence>
<evidence type="ECO:0000256" key="2">
    <source>
        <dbReference type="PIRNR" id="PIRNR000077"/>
    </source>
</evidence>
<dbReference type="SUPFAM" id="SSF52833">
    <property type="entry name" value="Thioredoxin-like"/>
    <property type="match status" value="1"/>
</dbReference>